<comment type="caution">
    <text evidence="1">The sequence shown here is derived from an EMBL/GenBank/DDBJ whole genome shotgun (WGS) entry which is preliminary data.</text>
</comment>
<organism evidence="1">
    <name type="scientific">marine sediment metagenome</name>
    <dbReference type="NCBI Taxonomy" id="412755"/>
    <lineage>
        <taxon>unclassified sequences</taxon>
        <taxon>metagenomes</taxon>
        <taxon>ecological metagenomes</taxon>
    </lineage>
</organism>
<sequence>AAAQTLISASQSFNNLTIKNTSASGVILADALSVGGNLYLSADGANNVLLDAATNNPDVAVTGDLDFTGAGGGTESISMGNSTWTVGGDVNFTDGTIDDGSSTLVMNGDGKTLTANSQILYNLTLENNITFADSFTVANLFKCITASKTLTFTSGQTYTLNDIELDGQAVGTRVTLAPLGGTAYNWNVTADPQTDVSYVDVSYCNASTGSEIDASNGTNNDGDNNLNWDFGVTISGTCRQYDQSSNCADAETVRVAINGVLQAETGTTSTGSWSISYFTLSSDDV</sequence>
<evidence type="ECO:0000313" key="1">
    <source>
        <dbReference type="EMBL" id="GAH00058.1"/>
    </source>
</evidence>
<dbReference type="AlphaFoldDB" id="X1DUI5"/>
<gene>
    <name evidence="1" type="ORF">S01H4_43581</name>
</gene>
<proteinExistence type="predicted"/>
<protein>
    <submittedName>
        <fullName evidence="1">Uncharacterized protein</fullName>
    </submittedName>
</protein>
<feature type="non-terminal residue" evidence="1">
    <location>
        <position position="285"/>
    </location>
</feature>
<accession>X1DUI5</accession>
<reference evidence="1" key="1">
    <citation type="journal article" date="2014" name="Front. Microbiol.">
        <title>High frequency of phylogenetically diverse reductive dehalogenase-homologous genes in deep subseafloor sedimentary metagenomes.</title>
        <authorList>
            <person name="Kawai M."/>
            <person name="Futagami T."/>
            <person name="Toyoda A."/>
            <person name="Takaki Y."/>
            <person name="Nishi S."/>
            <person name="Hori S."/>
            <person name="Arai W."/>
            <person name="Tsubouchi T."/>
            <person name="Morono Y."/>
            <person name="Uchiyama I."/>
            <person name="Ito T."/>
            <person name="Fujiyama A."/>
            <person name="Inagaki F."/>
            <person name="Takami H."/>
        </authorList>
    </citation>
    <scope>NUCLEOTIDE SEQUENCE</scope>
    <source>
        <strain evidence="1">Expedition CK06-06</strain>
    </source>
</reference>
<feature type="non-terminal residue" evidence="1">
    <location>
        <position position="1"/>
    </location>
</feature>
<name>X1DUI5_9ZZZZ</name>
<dbReference type="EMBL" id="BART01024057">
    <property type="protein sequence ID" value="GAH00058.1"/>
    <property type="molecule type" value="Genomic_DNA"/>
</dbReference>